<evidence type="ECO:0000313" key="2">
    <source>
        <dbReference type="Proteomes" id="UP001500390"/>
    </source>
</evidence>
<keyword evidence="2" id="KW-1185">Reference proteome</keyword>
<gene>
    <name evidence="1" type="ORF">GCM10023153_15080</name>
</gene>
<organism evidence="1 2">
    <name type="scientific">Ornithinibacter aureus</name>
    <dbReference type="NCBI Taxonomy" id="622664"/>
    <lineage>
        <taxon>Bacteria</taxon>
        <taxon>Bacillati</taxon>
        <taxon>Actinomycetota</taxon>
        <taxon>Actinomycetes</taxon>
        <taxon>Micrococcales</taxon>
        <taxon>Intrasporangiaceae</taxon>
        <taxon>Ornithinibacter</taxon>
    </lineage>
</organism>
<evidence type="ECO:0000313" key="1">
    <source>
        <dbReference type="EMBL" id="GAA4394219.1"/>
    </source>
</evidence>
<name>A0ABP8JPW8_9MICO</name>
<evidence type="ECO:0008006" key="3">
    <source>
        <dbReference type="Google" id="ProtNLM"/>
    </source>
</evidence>
<dbReference type="RefSeq" id="WP_159903726.1">
    <property type="nucleotide sequence ID" value="NZ_BAABFX010000023.1"/>
</dbReference>
<protein>
    <recommendedName>
        <fullName evidence="3">S9 family peptidase</fullName>
    </recommendedName>
</protein>
<accession>A0ABP8JPW8</accession>
<proteinExistence type="predicted"/>
<dbReference type="InterPro" id="IPR011042">
    <property type="entry name" value="6-blade_b-propeller_TolB-like"/>
</dbReference>
<comment type="caution">
    <text evidence="1">The sequence shown here is derived from an EMBL/GenBank/DDBJ whole genome shotgun (WGS) entry which is preliminary data.</text>
</comment>
<dbReference type="Proteomes" id="UP001500390">
    <property type="component" value="Unassembled WGS sequence"/>
</dbReference>
<dbReference type="Gene3D" id="2.120.10.30">
    <property type="entry name" value="TolB, C-terminal domain"/>
    <property type="match status" value="1"/>
</dbReference>
<sequence>MSRRRPETPFHDLQHFIAYPRVNGLALSRDGKRLATIVSTLDAKKTRYANAVWELDPAGEAPARRVTRSAKGESGAAFDAEGNLYFVSARPDPDGDGDDPVAALWMVPAAGGEARLVISRPGGIQAVLTGRDGGVFVVAPLMPVAEHADVGQARAPRAA</sequence>
<reference evidence="2" key="1">
    <citation type="journal article" date="2019" name="Int. J. Syst. Evol. Microbiol.">
        <title>The Global Catalogue of Microorganisms (GCM) 10K type strain sequencing project: providing services to taxonomists for standard genome sequencing and annotation.</title>
        <authorList>
            <consortium name="The Broad Institute Genomics Platform"/>
            <consortium name="The Broad Institute Genome Sequencing Center for Infectious Disease"/>
            <person name="Wu L."/>
            <person name="Ma J."/>
        </authorList>
    </citation>
    <scope>NUCLEOTIDE SEQUENCE [LARGE SCALE GENOMIC DNA]</scope>
    <source>
        <strain evidence="2">JCM 17738</strain>
    </source>
</reference>
<dbReference type="EMBL" id="BAABFX010000023">
    <property type="protein sequence ID" value="GAA4394219.1"/>
    <property type="molecule type" value="Genomic_DNA"/>
</dbReference>
<dbReference type="SUPFAM" id="SSF82171">
    <property type="entry name" value="DPP6 N-terminal domain-like"/>
    <property type="match status" value="1"/>
</dbReference>